<accession>A0A5B7J4B8</accession>
<organism evidence="1 2">
    <name type="scientific">Portunus trituberculatus</name>
    <name type="common">Swimming crab</name>
    <name type="synonym">Neptunus trituberculatus</name>
    <dbReference type="NCBI Taxonomy" id="210409"/>
    <lineage>
        <taxon>Eukaryota</taxon>
        <taxon>Metazoa</taxon>
        <taxon>Ecdysozoa</taxon>
        <taxon>Arthropoda</taxon>
        <taxon>Crustacea</taxon>
        <taxon>Multicrustacea</taxon>
        <taxon>Malacostraca</taxon>
        <taxon>Eumalacostraca</taxon>
        <taxon>Eucarida</taxon>
        <taxon>Decapoda</taxon>
        <taxon>Pleocyemata</taxon>
        <taxon>Brachyura</taxon>
        <taxon>Eubrachyura</taxon>
        <taxon>Portunoidea</taxon>
        <taxon>Portunidae</taxon>
        <taxon>Portuninae</taxon>
        <taxon>Portunus</taxon>
    </lineage>
</organism>
<gene>
    <name evidence="1" type="ORF">E2C01_083319</name>
</gene>
<dbReference type="Proteomes" id="UP000324222">
    <property type="component" value="Unassembled WGS sequence"/>
</dbReference>
<sequence length="106" mass="11941">MLLAESDDSLEWRGINWRGNLNNASKDDVHCPTDDEFRRHLESVLNLSQEETHDVDTNTTIPVLDPVITDVDVKRQINKLKPCKARAGRSILVNGIVFNKSPPCGF</sequence>
<comment type="caution">
    <text evidence="1">The sequence shown here is derived from an EMBL/GenBank/DDBJ whole genome shotgun (WGS) entry which is preliminary data.</text>
</comment>
<dbReference type="EMBL" id="VSRR010077719">
    <property type="protein sequence ID" value="MPC88417.1"/>
    <property type="molecule type" value="Genomic_DNA"/>
</dbReference>
<keyword evidence="2" id="KW-1185">Reference proteome</keyword>
<proteinExistence type="predicted"/>
<dbReference type="AlphaFoldDB" id="A0A5B7J4B8"/>
<reference evidence="1 2" key="1">
    <citation type="submission" date="2019-05" db="EMBL/GenBank/DDBJ databases">
        <title>Another draft genome of Portunus trituberculatus and its Hox gene families provides insights of decapod evolution.</title>
        <authorList>
            <person name="Jeong J.-H."/>
            <person name="Song I."/>
            <person name="Kim S."/>
            <person name="Choi T."/>
            <person name="Kim D."/>
            <person name="Ryu S."/>
            <person name="Kim W."/>
        </authorList>
    </citation>
    <scope>NUCLEOTIDE SEQUENCE [LARGE SCALE GENOMIC DNA]</scope>
    <source>
        <tissue evidence="1">Muscle</tissue>
    </source>
</reference>
<evidence type="ECO:0000313" key="2">
    <source>
        <dbReference type="Proteomes" id="UP000324222"/>
    </source>
</evidence>
<name>A0A5B7J4B8_PORTR</name>
<protein>
    <submittedName>
        <fullName evidence="1">Uncharacterized protein</fullName>
    </submittedName>
</protein>
<evidence type="ECO:0000313" key="1">
    <source>
        <dbReference type="EMBL" id="MPC88417.1"/>
    </source>
</evidence>